<comment type="caution">
    <text evidence="1">The sequence shown here is derived from an EMBL/GenBank/DDBJ whole genome shotgun (WGS) entry which is preliminary data.</text>
</comment>
<organism evidence="1 2">
    <name type="scientific">Irpex rosettiformis</name>
    <dbReference type="NCBI Taxonomy" id="378272"/>
    <lineage>
        <taxon>Eukaryota</taxon>
        <taxon>Fungi</taxon>
        <taxon>Dikarya</taxon>
        <taxon>Basidiomycota</taxon>
        <taxon>Agaricomycotina</taxon>
        <taxon>Agaricomycetes</taxon>
        <taxon>Polyporales</taxon>
        <taxon>Irpicaceae</taxon>
        <taxon>Irpex</taxon>
    </lineage>
</organism>
<reference evidence="1" key="1">
    <citation type="journal article" date="2021" name="Environ. Microbiol.">
        <title>Gene family expansions and transcriptome signatures uncover fungal adaptations to wood decay.</title>
        <authorList>
            <person name="Hage H."/>
            <person name="Miyauchi S."/>
            <person name="Viragh M."/>
            <person name="Drula E."/>
            <person name="Min B."/>
            <person name="Chaduli D."/>
            <person name="Navarro D."/>
            <person name="Favel A."/>
            <person name="Norest M."/>
            <person name="Lesage-Meessen L."/>
            <person name="Balint B."/>
            <person name="Merenyi Z."/>
            <person name="de Eugenio L."/>
            <person name="Morin E."/>
            <person name="Martinez A.T."/>
            <person name="Baldrian P."/>
            <person name="Stursova M."/>
            <person name="Martinez M.J."/>
            <person name="Novotny C."/>
            <person name="Magnuson J.K."/>
            <person name="Spatafora J.W."/>
            <person name="Maurice S."/>
            <person name="Pangilinan J."/>
            <person name="Andreopoulos W."/>
            <person name="LaButti K."/>
            <person name="Hundley H."/>
            <person name="Na H."/>
            <person name="Kuo A."/>
            <person name="Barry K."/>
            <person name="Lipzen A."/>
            <person name="Henrissat B."/>
            <person name="Riley R."/>
            <person name="Ahrendt S."/>
            <person name="Nagy L.G."/>
            <person name="Grigoriev I.V."/>
            <person name="Martin F."/>
            <person name="Rosso M.N."/>
        </authorList>
    </citation>
    <scope>NUCLEOTIDE SEQUENCE</scope>
    <source>
        <strain evidence="1">CBS 384.51</strain>
    </source>
</reference>
<sequence>MLTLLPPTMCNPAQAVSTPIICSNRVAEGHEVIVQDVGPAVPQVPVQWFKDYLLPHLPVNLDLHAVVDHLKQHHAITGFGTWKKSSTAPVDSARTNDDADVFASLETIAFEIRKAAQAVLPTLEEQTVVFQYKSNCFSSSSSLRRNSASRPDGYGLYTKHPAYKKNAERVFWECIVAPCEIKKTRNIDGVNDNIAKILWSFHHIMREDASRRFVIGYTIENTDMRLWFGSRTDALVSDPFDFTRDHEALAHFFLALMFAKAHELGYDPTMQPARDGKRWLNQWDITLHYFPEGDDDDLSGPIDVSKLQTVVLRTQKLESNIGAEAMRSRGTRVWQARILGPNGQLSDRIVVLKDYWVDHDRLREATIRQRILDDAKTEDQRDVLRRHLLTPLYSGDVVIAGQRDNTHSLLRRGAKVPIGTLYPIVHEEVALTATAIPEDEPFAPQQGTDTIASQTERLLKLIMLNDKSHHRIVFAEVAVTIEDMQSAKRVFNIAEQTTTALNVIHQCGWVHRDISSGNILVVPGDIAKVGDLEYAKKMSDKTSHSERSGTAFFMSIEAGMNDYQFVPRRTKPPVKQDRRRPKPSSTPNTDNTHSVGADTLSPFRYNPLHDLESLWWVLVYLLLRRKAVIEGDTVGRCKEQAEFYDQLFTGTAIYRQRAFQIESIFQQGKTKLHPRLTPIADTLEWARDLLVIQYEEIEARKETIVKIDHTVGDEIAKLLIKEFKTVAGEFTNVNPDIELSRLRPVRGKKITPEQPGAAVAIGTSLDSRGEGSSKKRPFEQDVADSTTVHYQDLQEYAEEIQSKRAKLEEKEIQERQQRERNNLEVQSEEHASQSNVKGKGKGKEIL</sequence>
<evidence type="ECO:0000313" key="1">
    <source>
        <dbReference type="EMBL" id="KAI0085147.1"/>
    </source>
</evidence>
<name>A0ACB8TSY2_9APHY</name>
<dbReference type="Proteomes" id="UP001055072">
    <property type="component" value="Unassembled WGS sequence"/>
</dbReference>
<keyword evidence="2" id="KW-1185">Reference proteome</keyword>
<proteinExistence type="predicted"/>
<evidence type="ECO:0000313" key="2">
    <source>
        <dbReference type="Proteomes" id="UP001055072"/>
    </source>
</evidence>
<gene>
    <name evidence="1" type="ORF">BDY19DRAFT_1059765</name>
</gene>
<dbReference type="EMBL" id="MU274934">
    <property type="protein sequence ID" value="KAI0085147.1"/>
    <property type="molecule type" value="Genomic_DNA"/>
</dbReference>
<protein>
    <submittedName>
        <fullName evidence="1">Uncharacterized protein</fullName>
    </submittedName>
</protein>
<accession>A0ACB8TSY2</accession>